<dbReference type="NCBIfam" id="TIGR00711">
    <property type="entry name" value="efflux_EmrB"/>
    <property type="match status" value="1"/>
</dbReference>
<evidence type="ECO:0000256" key="6">
    <source>
        <dbReference type="ARBA" id="ARBA00022989"/>
    </source>
</evidence>
<dbReference type="EMBL" id="BBMZ01000020">
    <property type="protein sequence ID" value="GAL59564.1"/>
    <property type="molecule type" value="Genomic_DNA"/>
</dbReference>
<protein>
    <submittedName>
        <fullName evidence="10">Major facilitator superfamily transporter HsrA</fullName>
    </submittedName>
</protein>
<feature type="transmembrane region" description="Helical" evidence="8">
    <location>
        <begin position="354"/>
        <end position="374"/>
    </location>
</feature>
<feature type="transmembrane region" description="Helical" evidence="8">
    <location>
        <begin position="297"/>
        <end position="318"/>
    </location>
</feature>
<name>A0A090V8I4_PSEVU</name>
<keyword evidence="11" id="KW-1185">Reference proteome</keyword>
<feature type="transmembrane region" description="Helical" evidence="8">
    <location>
        <begin position="264"/>
        <end position="285"/>
    </location>
</feature>
<feature type="transmembrane region" description="Helical" evidence="8">
    <location>
        <begin position="48"/>
        <end position="69"/>
    </location>
</feature>
<dbReference type="InterPro" id="IPR004638">
    <property type="entry name" value="EmrB-like"/>
</dbReference>
<dbReference type="STRING" id="1115515.EV102420_20_00730"/>
<evidence type="ECO:0000313" key="11">
    <source>
        <dbReference type="Proteomes" id="UP000029462"/>
    </source>
</evidence>
<dbReference type="PRINTS" id="PR01036">
    <property type="entry name" value="TCRTETB"/>
</dbReference>
<dbReference type="Pfam" id="PF07690">
    <property type="entry name" value="MFS_1"/>
    <property type="match status" value="1"/>
</dbReference>
<keyword evidence="6 8" id="KW-1133">Transmembrane helix</keyword>
<feature type="transmembrane region" description="Helical" evidence="8">
    <location>
        <begin position="330"/>
        <end position="348"/>
    </location>
</feature>
<comment type="subcellular location">
    <subcellularLocation>
        <location evidence="1">Cell inner membrane</location>
        <topology evidence="1">Multi-pass membrane protein</topology>
    </subcellularLocation>
</comment>
<dbReference type="SUPFAM" id="SSF103473">
    <property type="entry name" value="MFS general substrate transporter"/>
    <property type="match status" value="1"/>
</dbReference>
<dbReference type="GO" id="GO:0022857">
    <property type="term" value="F:transmembrane transporter activity"/>
    <property type="evidence" value="ECO:0007669"/>
    <property type="project" value="InterPro"/>
</dbReference>
<sequence length="465" mass="50663">MTKKKARSMAGLPWIAAMAFFMQALDATILNTALPAIAQSLNRSPLAMQSAIISYTLTVAMLIPVSGWLADRFGTRRIFMLAVSLFTLGSLACALSNSLGMLVVFRIVQGIGGAMMMPVARLALLRAYPRSELLPVLNFVTMPGLVGPILGPVLGGVLVTWASWHWIFLINIPIGIAGLFYARKYMPDFTTPRRRFDMSGFLLFGVSLVLFSIGIELFGEKLVASWLALIIIFSSIVLFYAYIRHARHHPSPLISLPIFKTRTFSVGIAGNIASRLGTGCVPFLMPLMLQVGFGYTALIAGCMIAPTALGSILAKSTVTQVLRWFGYRKTLFGITVIIGVMIAQFALQSPSMEVWLLILPLFILGMAMSTQFTAMNTITLADLTDENASSGNSVLAVTQQLSISLGVAVSAAVLRFYEGFESANTIEQFHYTFITMGVITLISASVFLLLKPKDGRNLIKERHKP</sequence>
<organism evidence="10 11">
    <name type="scientific">Pseudescherichia vulneris NBRC 102420</name>
    <dbReference type="NCBI Taxonomy" id="1115515"/>
    <lineage>
        <taxon>Bacteria</taxon>
        <taxon>Pseudomonadati</taxon>
        <taxon>Pseudomonadota</taxon>
        <taxon>Gammaproteobacteria</taxon>
        <taxon>Enterobacterales</taxon>
        <taxon>Enterobacteriaceae</taxon>
        <taxon>Pseudescherichia</taxon>
    </lineage>
</organism>
<dbReference type="CDD" id="cd17503">
    <property type="entry name" value="MFS_LmrB_MDR_like"/>
    <property type="match status" value="1"/>
</dbReference>
<feature type="transmembrane region" description="Helical" evidence="8">
    <location>
        <begin position="78"/>
        <end position="97"/>
    </location>
</feature>
<dbReference type="InterPro" id="IPR020846">
    <property type="entry name" value="MFS_dom"/>
</dbReference>
<feature type="transmembrane region" description="Helical" evidence="8">
    <location>
        <begin position="394"/>
        <end position="417"/>
    </location>
</feature>
<gene>
    <name evidence="10" type="primary">hsrA</name>
    <name evidence="10" type="ORF">EV102420_20_00730</name>
</gene>
<dbReference type="RefSeq" id="WP_042393555.1">
    <property type="nucleotide sequence ID" value="NZ_BBMZ01000020.1"/>
</dbReference>
<dbReference type="Gene3D" id="1.20.1720.10">
    <property type="entry name" value="Multidrug resistance protein D"/>
    <property type="match status" value="1"/>
</dbReference>
<dbReference type="AlphaFoldDB" id="A0A090V8I4"/>
<dbReference type="InterPro" id="IPR036259">
    <property type="entry name" value="MFS_trans_sf"/>
</dbReference>
<keyword evidence="5 8" id="KW-0812">Transmembrane</keyword>
<feature type="transmembrane region" description="Helical" evidence="8">
    <location>
        <begin position="201"/>
        <end position="218"/>
    </location>
</feature>
<evidence type="ECO:0000259" key="9">
    <source>
        <dbReference type="PROSITE" id="PS50850"/>
    </source>
</evidence>
<evidence type="ECO:0000256" key="2">
    <source>
        <dbReference type="ARBA" id="ARBA00022448"/>
    </source>
</evidence>
<feature type="domain" description="Major facilitator superfamily (MFS) profile" evidence="9">
    <location>
        <begin position="12"/>
        <end position="455"/>
    </location>
</feature>
<feature type="transmembrane region" description="Helical" evidence="8">
    <location>
        <begin position="136"/>
        <end position="158"/>
    </location>
</feature>
<evidence type="ECO:0000256" key="4">
    <source>
        <dbReference type="ARBA" id="ARBA00022519"/>
    </source>
</evidence>
<keyword evidence="3" id="KW-1003">Cell membrane</keyword>
<keyword evidence="2" id="KW-0813">Transport</keyword>
<dbReference type="PANTHER" id="PTHR42718:SF46">
    <property type="entry name" value="BLR6921 PROTEIN"/>
    <property type="match status" value="1"/>
</dbReference>
<evidence type="ECO:0000256" key="1">
    <source>
        <dbReference type="ARBA" id="ARBA00004429"/>
    </source>
</evidence>
<evidence type="ECO:0000256" key="8">
    <source>
        <dbReference type="SAM" id="Phobius"/>
    </source>
</evidence>
<accession>A0A090V8I4</accession>
<feature type="transmembrane region" description="Helical" evidence="8">
    <location>
        <begin position="103"/>
        <end position="124"/>
    </location>
</feature>
<feature type="transmembrane region" description="Helical" evidence="8">
    <location>
        <begin position="224"/>
        <end position="243"/>
    </location>
</feature>
<dbReference type="Proteomes" id="UP000029462">
    <property type="component" value="Unassembled WGS sequence"/>
</dbReference>
<keyword evidence="4" id="KW-0997">Cell inner membrane</keyword>
<evidence type="ECO:0000313" key="10">
    <source>
        <dbReference type="EMBL" id="GAL59564.1"/>
    </source>
</evidence>
<dbReference type="FunFam" id="1.20.1720.10:FF:000001">
    <property type="entry name" value="Putative multidrug resistance protein MdtD"/>
    <property type="match status" value="1"/>
</dbReference>
<evidence type="ECO:0000256" key="7">
    <source>
        <dbReference type="ARBA" id="ARBA00023136"/>
    </source>
</evidence>
<keyword evidence="7 8" id="KW-0472">Membrane</keyword>
<dbReference type="PANTHER" id="PTHR42718">
    <property type="entry name" value="MAJOR FACILITATOR SUPERFAMILY MULTIDRUG TRANSPORTER MFSC"/>
    <property type="match status" value="1"/>
</dbReference>
<feature type="transmembrane region" description="Helical" evidence="8">
    <location>
        <begin position="429"/>
        <end position="450"/>
    </location>
</feature>
<feature type="transmembrane region" description="Helical" evidence="8">
    <location>
        <begin position="164"/>
        <end position="181"/>
    </location>
</feature>
<proteinExistence type="predicted"/>
<dbReference type="NCBIfam" id="NF007799">
    <property type="entry name" value="PRK10504.1"/>
    <property type="match status" value="1"/>
</dbReference>
<evidence type="ECO:0000256" key="5">
    <source>
        <dbReference type="ARBA" id="ARBA00022692"/>
    </source>
</evidence>
<dbReference type="Gene3D" id="1.20.1250.20">
    <property type="entry name" value="MFS general substrate transporter like domains"/>
    <property type="match status" value="1"/>
</dbReference>
<reference evidence="10 11" key="1">
    <citation type="submission" date="2014-09" db="EMBL/GenBank/DDBJ databases">
        <title>Whole genome shotgun sequence of Escherichia vulneris NBRC 102420.</title>
        <authorList>
            <person name="Yoshida Y."/>
            <person name="Hosoyama A."/>
            <person name="Tsuchikane K."/>
            <person name="Ohji S."/>
            <person name="Ichikawa N."/>
            <person name="Kimura A."/>
            <person name="Yamazoe A."/>
            <person name="Ezaki T."/>
            <person name="Fujita N."/>
        </authorList>
    </citation>
    <scope>NUCLEOTIDE SEQUENCE [LARGE SCALE GENOMIC DNA]</scope>
    <source>
        <strain evidence="10 11">NBRC 102420</strain>
    </source>
</reference>
<dbReference type="PROSITE" id="PS50850">
    <property type="entry name" value="MFS"/>
    <property type="match status" value="1"/>
</dbReference>
<dbReference type="FunFam" id="1.20.1250.20:FF:000021">
    <property type="entry name" value="Putative multidrug resistance protein MdtD"/>
    <property type="match status" value="1"/>
</dbReference>
<evidence type="ECO:0000256" key="3">
    <source>
        <dbReference type="ARBA" id="ARBA00022475"/>
    </source>
</evidence>
<dbReference type="eggNOG" id="COG2814">
    <property type="taxonomic scope" value="Bacteria"/>
</dbReference>
<dbReference type="OrthoDB" id="9812221at2"/>
<comment type="caution">
    <text evidence="10">The sequence shown here is derived from an EMBL/GenBank/DDBJ whole genome shotgun (WGS) entry which is preliminary data.</text>
</comment>
<dbReference type="GO" id="GO:0005886">
    <property type="term" value="C:plasma membrane"/>
    <property type="evidence" value="ECO:0007669"/>
    <property type="project" value="UniProtKB-SubCell"/>
</dbReference>
<dbReference type="InterPro" id="IPR011701">
    <property type="entry name" value="MFS"/>
</dbReference>